<dbReference type="InterPro" id="IPR027267">
    <property type="entry name" value="AH/BAR_dom_sf"/>
</dbReference>
<feature type="region of interest" description="Disordered" evidence="1">
    <location>
        <begin position="362"/>
        <end position="593"/>
    </location>
</feature>
<dbReference type="EMBL" id="GISG01060482">
    <property type="protein sequence ID" value="MBA4627125.1"/>
    <property type="molecule type" value="Transcribed_RNA"/>
</dbReference>
<dbReference type="PANTHER" id="PTHR34119">
    <property type="entry name" value="HYDROXYPROLINE-RICH GLYCOPROTEIN-LIKE"/>
    <property type="match status" value="1"/>
</dbReference>
<reference evidence="2" key="2">
    <citation type="submission" date="2020-07" db="EMBL/GenBank/DDBJ databases">
        <authorList>
            <person name="Vera ALvarez R."/>
            <person name="Arias-Moreno D.M."/>
            <person name="Jimenez-Jacinto V."/>
            <person name="Jimenez-Bremont J.F."/>
            <person name="Swaminathan K."/>
            <person name="Moose S.P."/>
            <person name="Guerrero-Gonzalez M.L."/>
            <person name="Marino-Ramirez L."/>
            <person name="Landsman D."/>
            <person name="Rodriguez-Kessler M."/>
            <person name="Delgado-Sanchez P."/>
        </authorList>
    </citation>
    <scope>NUCLEOTIDE SEQUENCE</scope>
    <source>
        <tissue evidence="2">Cladode</tissue>
    </source>
</reference>
<feature type="compositionally biased region" description="Low complexity" evidence="1">
    <location>
        <begin position="370"/>
        <end position="381"/>
    </location>
</feature>
<feature type="compositionally biased region" description="Low complexity" evidence="1">
    <location>
        <begin position="567"/>
        <end position="579"/>
    </location>
</feature>
<feature type="compositionally biased region" description="Polar residues" evidence="1">
    <location>
        <begin position="316"/>
        <end position="332"/>
    </location>
</feature>
<evidence type="ECO:0000256" key="1">
    <source>
        <dbReference type="SAM" id="MobiDB-lite"/>
    </source>
</evidence>
<sequence length="649" mass="71723">MKSSLGKLKRFAFQKNDVRERKELQRPPKVDELALASQEMQDMTNCYDSLLSAAAATANTAYEFSESLREMGNCLVEKAALYKDDDSKKVLMMLGKVQFELQRLVDRYRSHLFITITNPSESLLSELQTVQEMKQLCDEKRSIYEYMIKQQREKGRSKSAKGEVFSLEQLQQASNEYEEEATLCVFRLKSLKEGQSRSLLTQAARHHTAQLNFFKKGLKSLEEVDPHVKLITEKQHIDYQLGGLDDGDDGEDEAENSYDSNDEGQLSFDHWPHKLGTEAVATSRNSMELDQEEQSLSKVSTVESIEENLRLEKAQGDSQMLESEPRASNYSHSAPILAEKKFDPAERIRQLQPSLTQKFHTYALPTPGDARSSSSSARTSSVPRMRPKSLSGQNHNIWHSSPLESKMQKRESKDDNRSASISRSDLLNDEKDSNQTFTRLPRLSDGFPLPQTEVIDTSDHKKIKRQAFSGPLSSNSRSMKPGLPVSGPLSTSELPQPLSGPQALKPQSSSPKASSRRSPPSLSPPKISELHELPRPPGIGSGKPTTSSSSGGLSGPLLSKNSEFPMKSKNVSASSNSASPLPIPPLTVPRSFSIPSSHYRAKSLSVTKLAESSQVQEKDMASPPLTPISLASANVISSSSKAGTHSSET</sequence>
<protein>
    <recommendedName>
        <fullName evidence="3">BAR domain-containing protein</fullName>
    </recommendedName>
</protein>
<dbReference type="AlphaFoldDB" id="A0A7C9CZ92"/>
<feature type="region of interest" description="Disordered" evidence="1">
    <location>
        <begin position="608"/>
        <end position="627"/>
    </location>
</feature>
<dbReference type="SUPFAM" id="SSF103657">
    <property type="entry name" value="BAR/IMD domain-like"/>
    <property type="match status" value="1"/>
</dbReference>
<feature type="region of interest" description="Disordered" evidence="1">
    <location>
        <begin position="311"/>
        <end position="336"/>
    </location>
</feature>
<evidence type="ECO:0000313" key="2">
    <source>
        <dbReference type="EMBL" id="MBA4627125.1"/>
    </source>
</evidence>
<dbReference type="PANTHER" id="PTHR34119:SF1">
    <property type="entry name" value="OS04G0394700 PROTEIN"/>
    <property type="match status" value="1"/>
</dbReference>
<dbReference type="Gene3D" id="1.20.1270.60">
    <property type="entry name" value="Arfaptin homology (AH) domain/BAR domain"/>
    <property type="match status" value="1"/>
</dbReference>
<feature type="compositionally biased region" description="Basic and acidic residues" evidence="1">
    <location>
        <begin position="406"/>
        <end position="417"/>
    </location>
</feature>
<reference evidence="2" key="1">
    <citation type="journal article" date="2013" name="J. Plant Res.">
        <title>Effect of fungi and light on seed germination of three Opuntia species from semiarid lands of central Mexico.</title>
        <authorList>
            <person name="Delgado-Sanchez P."/>
            <person name="Jimenez-Bremont J.F."/>
            <person name="Guerrero-Gonzalez Mde L."/>
            <person name="Flores J."/>
        </authorList>
    </citation>
    <scope>NUCLEOTIDE SEQUENCE</scope>
    <source>
        <tissue evidence="2">Cladode</tissue>
    </source>
</reference>
<feature type="region of interest" description="Disordered" evidence="1">
    <location>
        <begin position="240"/>
        <end position="270"/>
    </location>
</feature>
<feature type="compositionally biased region" description="Polar residues" evidence="1">
    <location>
        <begin position="390"/>
        <end position="403"/>
    </location>
</feature>
<feature type="compositionally biased region" description="Low complexity" evidence="1">
    <location>
        <begin position="542"/>
        <end position="560"/>
    </location>
</feature>
<accession>A0A7C9CZ92</accession>
<proteinExistence type="predicted"/>
<organism evidence="2">
    <name type="scientific">Opuntia streptacantha</name>
    <name type="common">Prickly pear cactus</name>
    <name type="synonym">Opuntia cardona</name>
    <dbReference type="NCBI Taxonomy" id="393608"/>
    <lineage>
        <taxon>Eukaryota</taxon>
        <taxon>Viridiplantae</taxon>
        <taxon>Streptophyta</taxon>
        <taxon>Embryophyta</taxon>
        <taxon>Tracheophyta</taxon>
        <taxon>Spermatophyta</taxon>
        <taxon>Magnoliopsida</taxon>
        <taxon>eudicotyledons</taxon>
        <taxon>Gunneridae</taxon>
        <taxon>Pentapetalae</taxon>
        <taxon>Caryophyllales</taxon>
        <taxon>Cactineae</taxon>
        <taxon>Cactaceae</taxon>
        <taxon>Opuntioideae</taxon>
        <taxon>Opuntia</taxon>
    </lineage>
</organism>
<name>A0A7C9CZ92_OPUST</name>
<dbReference type="InterPro" id="IPR037488">
    <property type="entry name" value="At2g33490-like"/>
</dbReference>
<feature type="compositionally biased region" description="Acidic residues" evidence="1">
    <location>
        <begin position="245"/>
        <end position="262"/>
    </location>
</feature>
<dbReference type="CDD" id="cd07307">
    <property type="entry name" value="BAR"/>
    <property type="match status" value="1"/>
</dbReference>
<feature type="compositionally biased region" description="Low complexity" evidence="1">
    <location>
        <begin position="503"/>
        <end position="520"/>
    </location>
</feature>
<evidence type="ECO:0008006" key="3">
    <source>
        <dbReference type="Google" id="ProtNLM"/>
    </source>
</evidence>